<evidence type="ECO:0000313" key="3">
    <source>
        <dbReference type="Proteomes" id="UP000002063"/>
    </source>
</evidence>
<dbReference type="Proteomes" id="UP000002063">
    <property type="component" value="Chromosome"/>
</dbReference>
<dbReference type="PANTHER" id="PTHR39323">
    <property type="entry name" value="BLR1149 PROTEIN"/>
    <property type="match status" value="1"/>
</dbReference>
<accession>C9RDM1</accession>
<dbReference type="InterPro" id="IPR029052">
    <property type="entry name" value="Metallo-depent_PP-like"/>
</dbReference>
<dbReference type="GeneID" id="8513894"/>
<dbReference type="PIRSF" id="PIRSF000887">
    <property type="entry name" value="Pesterase_MJ0037"/>
    <property type="match status" value="1"/>
</dbReference>
<dbReference type="AlphaFoldDB" id="C9RDM1"/>
<dbReference type="eggNOG" id="arCOG01150">
    <property type="taxonomic scope" value="Archaea"/>
</dbReference>
<sequence>MKNKIKIRDFYITIDRCLIYKKYGIISDTHIGFDVLFGEGGANFPNLQKDEVVKNALNIIEKYKINTLVINGDIKHNFMPYKREIEFLREFISILNDYVDLILIRGNHDSSLPLDVVDYLKLGKYLIFHGDRMLDDDVINKSEFFILGHEHPSVKLRDEVGAVVKFPIYLIYENKDLKDNNLKGYVVLPAFNPLSPGNDLINNSPSSKIIRTGYLDAEVVAITEIGLLNFGKIKEIREFSKFLL</sequence>
<dbReference type="NCBIfam" id="TIGR00024">
    <property type="entry name" value="SbcD_rel_arch"/>
    <property type="match status" value="1"/>
</dbReference>
<evidence type="ECO:0000313" key="2">
    <source>
        <dbReference type="EMBL" id="ACX73400.1"/>
    </source>
</evidence>
<keyword evidence="3" id="KW-1185">Reference proteome</keyword>
<evidence type="ECO:0000259" key="1">
    <source>
        <dbReference type="Pfam" id="PF00149"/>
    </source>
</evidence>
<dbReference type="HOGENOM" id="CLU_075478_0_1_2"/>
<dbReference type="SUPFAM" id="SSF56300">
    <property type="entry name" value="Metallo-dependent phosphatases"/>
    <property type="match status" value="1"/>
</dbReference>
<dbReference type="EMBL" id="CP001787">
    <property type="protein sequence ID" value="ACX73400.1"/>
    <property type="molecule type" value="Genomic_DNA"/>
</dbReference>
<dbReference type="CDD" id="cd07391">
    <property type="entry name" value="MPP_PF1019"/>
    <property type="match status" value="1"/>
</dbReference>
<dbReference type="InterPro" id="IPR004843">
    <property type="entry name" value="Calcineurin-like_PHP"/>
</dbReference>
<protein>
    <submittedName>
        <fullName evidence="2">Phosphoesterase</fullName>
    </submittedName>
</protein>
<dbReference type="STRING" id="579137.Metvu_1547"/>
<dbReference type="Pfam" id="PF00149">
    <property type="entry name" value="Metallophos"/>
    <property type="match status" value="1"/>
</dbReference>
<dbReference type="RefSeq" id="WP_015733619.1">
    <property type="nucleotide sequence ID" value="NC_013407.1"/>
</dbReference>
<dbReference type="KEGG" id="mvu:Metvu_1547"/>
<proteinExistence type="predicted"/>
<dbReference type="Gene3D" id="3.60.21.10">
    <property type="match status" value="1"/>
</dbReference>
<dbReference type="GO" id="GO:0016787">
    <property type="term" value="F:hydrolase activity"/>
    <property type="evidence" value="ECO:0007669"/>
    <property type="project" value="InterPro"/>
</dbReference>
<name>C9RDM1_METVM</name>
<dbReference type="OrthoDB" id="18264at2157"/>
<feature type="domain" description="Calcineurin-like phosphoesterase" evidence="1">
    <location>
        <begin position="23"/>
        <end position="149"/>
    </location>
</feature>
<dbReference type="InterPro" id="IPR024173">
    <property type="entry name" value="Pesterase_MJ0037-like"/>
</dbReference>
<organism evidence="2 3">
    <name type="scientific">Methanocaldococcus vulcanius (strain ATCC 700851 / DSM 12094 / M7)</name>
    <name type="common">Methanococcus vulcanius</name>
    <dbReference type="NCBI Taxonomy" id="579137"/>
    <lineage>
        <taxon>Archaea</taxon>
        <taxon>Methanobacteriati</taxon>
        <taxon>Methanobacteriota</taxon>
        <taxon>Methanomada group</taxon>
        <taxon>Methanococci</taxon>
        <taxon>Methanococcales</taxon>
        <taxon>Methanocaldococcaceae</taxon>
        <taxon>Methanocaldococcus</taxon>
    </lineage>
</organism>
<gene>
    <name evidence="2" type="ordered locus">Metvu_1547</name>
</gene>
<dbReference type="PANTHER" id="PTHR39323:SF1">
    <property type="entry name" value="BLR1149 PROTEIN"/>
    <property type="match status" value="1"/>
</dbReference>
<reference evidence="2" key="1">
    <citation type="submission" date="2009-10" db="EMBL/GenBank/DDBJ databases">
        <title>Complete sequence of chromosome of Methanocaldococcus vulcanius M7.</title>
        <authorList>
            <consortium name="US DOE Joint Genome Institute"/>
            <person name="Lucas S."/>
            <person name="Copeland A."/>
            <person name="Lapidus A."/>
            <person name="Glavina del Rio T."/>
            <person name="Dalin E."/>
            <person name="Tice H."/>
            <person name="Bruce D."/>
            <person name="Goodwin L."/>
            <person name="Pitluck S."/>
            <person name="Lcollab F.I."/>
            <person name="Brettin T."/>
            <person name="Detter J.C."/>
            <person name="Han C."/>
            <person name="Tapia R."/>
            <person name="Kuske C.R."/>
            <person name="Schmutz J."/>
            <person name="Larimer F."/>
            <person name="Land M."/>
            <person name="Hauser L."/>
            <person name="Kyrpides N."/>
            <person name="Ovchinikova G."/>
            <person name="Sieprawska-Lupa M."/>
            <person name="Whitman W.B."/>
            <person name="Woyke T."/>
        </authorList>
    </citation>
    <scope>NUCLEOTIDE SEQUENCE [LARGE SCALE GENOMIC DNA]</scope>
    <source>
        <strain evidence="2">M7</strain>
    </source>
</reference>
<dbReference type="InterPro" id="IPR004376">
    <property type="entry name" value="Pesterase_MJ0037"/>
</dbReference>